<evidence type="ECO:0000313" key="2">
    <source>
        <dbReference type="Proteomes" id="UP000199024"/>
    </source>
</evidence>
<organism evidence="1 2">
    <name type="scientific">Granulicella pectinivorans</name>
    <dbReference type="NCBI Taxonomy" id="474950"/>
    <lineage>
        <taxon>Bacteria</taxon>
        <taxon>Pseudomonadati</taxon>
        <taxon>Acidobacteriota</taxon>
        <taxon>Terriglobia</taxon>
        <taxon>Terriglobales</taxon>
        <taxon>Acidobacteriaceae</taxon>
        <taxon>Granulicella</taxon>
    </lineage>
</organism>
<accession>A0A1I6MZ40</accession>
<gene>
    <name evidence="1" type="ORF">SAMN05421771_3972</name>
</gene>
<keyword evidence="2" id="KW-1185">Reference proteome</keyword>
<dbReference type="Proteomes" id="UP000199024">
    <property type="component" value="Unassembled WGS sequence"/>
</dbReference>
<dbReference type="RefSeq" id="WP_245782042.1">
    <property type="nucleotide sequence ID" value="NZ_FOZL01000002.1"/>
</dbReference>
<proteinExistence type="predicted"/>
<sequence length="133" mass="14601">MNTLTADGFATGTWMQPTELQAHTYEERHGLMPALTAAVSLCGAWIVERKTLSPTAVEIRIEIQLRMIVELYAALLSAGIEFGRDGHQALADLCTCRKHMELDRAGLVTIRMELAFLDDVTLHSLLMSGTSVA</sequence>
<evidence type="ECO:0000313" key="1">
    <source>
        <dbReference type="EMBL" id="SFS20956.1"/>
    </source>
</evidence>
<protein>
    <submittedName>
        <fullName evidence="1">Uncharacterized protein</fullName>
    </submittedName>
</protein>
<reference evidence="1 2" key="1">
    <citation type="submission" date="2016-10" db="EMBL/GenBank/DDBJ databases">
        <authorList>
            <person name="de Groot N.N."/>
        </authorList>
    </citation>
    <scope>NUCLEOTIDE SEQUENCE [LARGE SCALE GENOMIC DNA]</scope>
    <source>
        <strain evidence="1 2">DSM 21001</strain>
    </source>
</reference>
<dbReference type="EMBL" id="FOZL01000002">
    <property type="protein sequence ID" value="SFS20956.1"/>
    <property type="molecule type" value="Genomic_DNA"/>
</dbReference>
<dbReference type="AlphaFoldDB" id="A0A1I6MZ40"/>
<name>A0A1I6MZ40_9BACT</name>